<sequence length="154" mass="17436">MLEELANDYASYLKLDVSSGFKSVQDVIDNMLTRLEELTSVLLMIKLKNGDCNKVVSDDIYKYRSEVSVLSKKILAINDVIIKLQNNVDIIEKQVEKAEIDFGISKDNKLLSFFKPFLKKSKESVSNPDITITPPIKLQLQSVMENFDCNPPCS</sequence>
<name>A0A6J1WYM4_GALME</name>
<dbReference type="Proteomes" id="UP001652740">
    <property type="component" value="Unplaced"/>
</dbReference>
<accession>A0A6J1WYM4</accession>
<gene>
    <name evidence="2" type="primary">LOC113520376</name>
</gene>
<dbReference type="AlphaFoldDB" id="A0A6J1WYM4"/>
<evidence type="ECO:0000313" key="2">
    <source>
        <dbReference type="RefSeq" id="XP_026761500.1"/>
    </source>
</evidence>
<proteinExistence type="predicted"/>
<protein>
    <submittedName>
        <fullName evidence="2">Uncharacterized protein LOC113520376</fullName>
    </submittedName>
</protein>
<dbReference type="KEGG" id="gmw:113520376"/>
<keyword evidence="1" id="KW-1185">Reference proteome</keyword>
<evidence type="ECO:0000313" key="1">
    <source>
        <dbReference type="Proteomes" id="UP001652740"/>
    </source>
</evidence>
<reference evidence="2" key="1">
    <citation type="submission" date="2025-08" db="UniProtKB">
        <authorList>
            <consortium name="RefSeq"/>
        </authorList>
    </citation>
    <scope>IDENTIFICATION</scope>
    <source>
        <tissue evidence="2">Whole larvae</tissue>
    </source>
</reference>
<dbReference type="OrthoDB" id="2372305at2759"/>
<organism evidence="1 2">
    <name type="scientific">Galleria mellonella</name>
    <name type="common">Greater wax moth</name>
    <dbReference type="NCBI Taxonomy" id="7137"/>
    <lineage>
        <taxon>Eukaryota</taxon>
        <taxon>Metazoa</taxon>
        <taxon>Ecdysozoa</taxon>
        <taxon>Arthropoda</taxon>
        <taxon>Hexapoda</taxon>
        <taxon>Insecta</taxon>
        <taxon>Pterygota</taxon>
        <taxon>Neoptera</taxon>
        <taxon>Endopterygota</taxon>
        <taxon>Lepidoptera</taxon>
        <taxon>Glossata</taxon>
        <taxon>Ditrysia</taxon>
        <taxon>Pyraloidea</taxon>
        <taxon>Pyralidae</taxon>
        <taxon>Galleriinae</taxon>
        <taxon>Galleria</taxon>
    </lineage>
</organism>
<dbReference type="RefSeq" id="XP_026761500.1">
    <property type="nucleotide sequence ID" value="XM_026905699.3"/>
</dbReference>
<dbReference type="GeneID" id="113520376"/>
<dbReference type="InParanoid" id="A0A6J1WYM4"/>